<dbReference type="AlphaFoldDB" id="A0AAW1QZR2"/>
<comment type="similarity">
    <text evidence="1">Belongs to the GST superfamily.</text>
</comment>
<accession>A0AAW1QZR2</accession>
<feature type="domain" description="GST C-terminal" evidence="3">
    <location>
        <begin position="96"/>
        <end position="238"/>
    </location>
</feature>
<evidence type="ECO:0000313" key="5">
    <source>
        <dbReference type="Proteomes" id="UP001438707"/>
    </source>
</evidence>
<feature type="domain" description="GST N-terminal" evidence="2">
    <location>
        <begin position="17"/>
        <end position="91"/>
    </location>
</feature>
<dbReference type="InterPro" id="IPR010987">
    <property type="entry name" value="Glutathione-S-Trfase_C-like"/>
</dbReference>
<dbReference type="Gene3D" id="3.40.30.10">
    <property type="entry name" value="Glutaredoxin"/>
    <property type="match status" value="1"/>
</dbReference>
<protein>
    <recommendedName>
        <fullName evidence="6">Glutathione S-transferase</fullName>
    </recommendedName>
</protein>
<dbReference type="InterPro" id="IPR036282">
    <property type="entry name" value="Glutathione-S-Trfase_C_sf"/>
</dbReference>
<dbReference type="SUPFAM" id="SSF47616">
    <property type="entry name" value="GST C-terminal domain-like"/>
    <property type="match status" value="1"/>
</dbReference>
<dbReference type="PANTHER" id="PTHR44051">
    <property type="entry name" value="GLUTATHIONE S-TRANSFERASE-RELATED"/>
    <property type="match status" value="1"/>
</dbReference>
<dbReference type="SUPFAM" id="SSF52833">
    <property type="entry name" value="Thioredoxin-like"/>
    <property type="match status" value="1"/>
</dbReference>
<dbReference type="PROSITE" id="PS50404">
    <property type="entry name" value="GST_NTER"/>
    <property type="match status" value="1"/>
</dbReference>
<name>A0AAW1QZR2_9CHLO</name>
<dbReference type="InterPro" id="IPR040079">
    <property type="entry name" value="Glutathione_S-Trfase"/>
</dbReference>
<dbReference type="Pfam" id="PF22041">
    <property type="entry name" value="GST_C_7"/>
    <property type="match status" value="1"/>
</dbReference>
<reference evidence="4 5" key="1">
    <citation type="journal article" date="2024" name="Nat. Commun.">
        <title>Phylogenomics reveals the evolutionary origins of lichenization in chlorophyte algae.</title>
        <authorList>
            <person name="Puginier C."/>
            <person name="Libourel C."/>
            <person name="Otte J."/>
            <person name="Skaloud P."/>
            <person name="Haon M."/>
            <person name="Grisel S."/>
            <person name="Petersen M."/>
            <person name="Berrin J.G."/>
            <person name="Delaux P.M."/>
            <person name="Dal Grande F."/>
            <person name="Keller J."/>
        </authorList>
    </citation>
    <scope>NUCLEOTIDE SEQUENCE [LARGE SCALE GENOMIC DNA]</scope>
    <source>
        <strain evidence="4 5">SAG 2145</strain>
    </source>
</reference>
<dbReference type="Proteomes" id="UP001438707">
    <property type="component" value="Unassembled WGS sequence"/>
</dbReference>
<organism evidence="4 5">
    <name type="scientific">Apatococcus lobatus</name>
    <dbReference type="NCBI Taxonomy" id="904363"/>
    <lineage>
        <taxon>Eukaryota</taxon>
        <taxon>Viridiplantae</taxon>
        <taxon>Chlorophyta</taxon>
        <taxon>core chlorophytes</taxon>
        <taxon>Trebouxiophyceae</taxon>
        <taxon>Chlorellales</taxon>
        <taxon>Chlorellaceae</taxon>
        <taxon>Apatococcus</taxon>
    </lineage>
</organism>
<dbReference type="Gene3D" id="1.20.1050.10">
    <property type="match status" value="1"/>
</dbReference>
<evidence type="ECO:0008006" key="6">
    <source>
        <dbReference type="Google" id="ProtNLM"/>
    </source>
</evidence>
<dbReference type="PANTHER" id="PTHR44051:SF8">
    <property type="entry name" value="GLUTATHIONE S-TRANSFERASE GSTA"/>
    <property type="match status" value="1"/>
</dbReference>
<dbReference type="InterPro" id="IPR054416">
    <property type="entry name" value="GST_UstS-like_C"/>
</dbReference>
<dbReference type="InterPro" id="IPR036249">
    <property type="entry name" value="Thioredoxin-like_sf"/>
</dbReference>
<gene>
    <name evidence="4" type="ORF">WJX74_006406</name>
</gene>
<dbReference type="Pfam" id="PF13417">
    <property type="entry name" value="GST_N_3"/>
    <property type="match status" value="1"/>
</dbReference>
<dbReference type="PROSITE" id="PS50405">
    <property type="entry name" value="GST_CTER"/>
    <property type="match status" value="1"/>
</dbReference>
<evidence type="ECO:0000259" key="2">
    <source>
        <dbReference type="PROSITE" id="PS50404"/>
    </source>
</evidence>
<sequence>MAKIAAGLVQPLRLWELAGADPARVFSPYVWRVRLVLAHKGIDYESTVWRYNDKRLIAPAQKVPVLDVKDLRLAESRDISQYIEDKHPDKPVFSSCQAGATSLDFLISWADCVMNPALMPIIILDVFNQLAPQDKAYFRTSREQRFGKPLEQICTDIPAEVEQFRHVMEPVRQTLSKHKWLGGREPNYGDIAIAGNFLWARAVSQHNLLEESDAIYAWRQRMFDRYAVAIEGTSGYDL</sequence>
<evidence type="ECO:0000259" key="3">
    <source>
        <dbReference type="PROSITE" id="PS50405"/>
    </source>
</evidence>
<dbReference type="InterPro" id="IPR004045">
    <property type="entry name" value="Glutathione_S-Trfase_N"/>
</dbReference>
<proteinExistence type="inferred from homology"/>
<evidence type="ECO:0000256" key="1">
    <source>
        <dbReference type="ARBA" id="ARBA00007409"/>
    </source>
</evidence>
<keyword evidence="5" id="KW-1185">Reference proteome</keyword>
<dbReference type="EMBL" id="JALJOS010000020">
    <property type="protein sequence ID" value="KAK9826622.1"/>
    <property type="molecule type" value="Genomic_DNA"/>
</dbReference>
<dbReference type="SFLD" id="SFLDS00019">
    <property type="entry name" value="Glutathione_Transferase_(cytos"/>
    <property type="match status" value="1"/>
</dbReference>
<evidence type="ECO:0000313" key="4">
    <source>
        <dbReference type="EMBL" id="KAK9826622.1"/>
    </source>
</evidence>
<comment type="caution">
    <text evidence="4">The sequence shown here is derived from an EMBL/GenBank/DDBJ whole genome shotgun (WGS) entry which is preliminary data.</text>
</comment>